<dbReference type="CDD" id="cd20273">
    <property type="entry name" value="Complex1_LYR_unchar"/>
    <property type="match status" value="1"/>
</dbReference>
<dbReference type="OrthoDB" id="5521299at2759"/>
<reference evidence="4" key="1">
    <citation type="journal article" date="2014" name="BMC Genomics">
        <title>Genome characteristics reveal the impact of lichenization on lichen-forming fungus Endocarpon pusillum Hedwig (Verrucariales, Ascomycota).</title>
        <authorList>
            <person name="Wang Y.-Y."/>
            <person name="Liu B."/>
            <person name="Zhang X.-Y."/>
            <person name="Zhou Q.-M."/>
            <person name="Zhang T."/>
            <person name="Li H."/>
            <person name="Yu Y.-F."/>
            <person name="Zhang X.-L."/>
            <person name="Hao X.-Y."/>
            <person name="Wang M."/>
            <person name="Wang L."/>
            <person name="Wei J.-C."/>
        </authorList>
    </citation>
    <scope>NUCLEOTIDE SEQUENCE [LARGE SCALE GENOMIC DNA]</scope>
    <source>
        <strain evidence="4">Z07020 / HMAS-L-300199</strain>
    </source>
</reference>
<feature type="domain" description="LYR motif-containing protein Cup1-like N-terminal" evidence="2">
    <location>
        <begin position="59"/>
        <end position="150"/>
    </location>
</feature>
<dbReference type="HOGENOM" id="CLU_037437_1_0_1"/>
<gene>
    <name evidence="3" type="ORF">EPUS_03373</name>
</gene>
<dbReference type="GeneID" id="19238416"/>
<dbReference type="RefSeq" id="XP_007800122.1">
    <property type="nucleotide sequence ID" value="XM_007801931.1"/>
</dbReference>
<accession>U1GPG8</accession>
<name>U1GPG8_ENDPU</name>
<dbReference type="Pfam" id="PF20263">
    <property type="entry name" value="LYRM2-like"/>
    <property type="match status" value="1"/>
</dbReference>
<organism evidence="3 4">
    <name type="scientific">Endocarpon pusillum (strain Z07020 / HMAS-L-300199)</name>
    <name type="common">Lichen-forming fungus</name>
    <dbReference type="NCBI Taxonomy" id="1263415"/>
    <lineage>
        <taxon>Eukaryota</taxon>
        <taxon>Fungi</taxon>
        <taxon>Dikarya</taxon>
        <taxon>Ascomycota</taxon>
        <taxon>Pezizomycotina</taxon>
        <taxon>Eurotiomycetes</taxon>
        <taxon>Chaetothyriomycetidae</taxon>
        <taxon>Verrucariales</taxon>
        <taxon>Verrucariaceae</taxon>
        <taxon>Endocarpon</taxon>
    </lineage>
</organism>
<keyword evidence="4" id="KW-1185">Reference proteome</keyword>
<evidence type="ECO:0000259" key="2">
    <source>
        <dbReference type="Pfam" id="PF20263"/>
    </source>
</evidence>
<dbReference type="eggNOG" id="ENOG502S9TZ">
    <property type="taxonomic scope" value="Eukaryota"/>
</dbReference>
<sequence>MKSPDHQWDCSQPASQRLSLPLGLFRWVSSAGSLPLKHPALALSPLQLMALPLTNALHLYRALLRECTYLPDSQARTYLRDHVIHSYRKYLPRNQQQRKELPLRRQVTLLHRGRKGLSVLRRANEGYLKPLQNVLSLAYGRKGRRRRKLMDELMQDDIPRDHEGGHAPSDPQKYSRDWLPSSAVMALLRSQSMNTEHLDRVVTGPTKLKPKPAIPEQNTWGHQMPEKRVKNLMRKWYAKQLDRLLPPLPEREFERLQDLSHGKIGTDDGPVPRRRRVVAPSAETPSMVNEMLLLGGPQKSHTFAAYVHGRPHRLTPRLLQRMWLNILHHVPMMTRNASKDRWEVKWTVKGRARPQVSEVASDYLEALFGIH</sequence>
<protein>
    <recommendedName>
        <fullName evidence="2">LYR motif-containing protein Cup1-like N-terminal domain-containing protein</fullName>
    </recommendedName>
</protein>
<dbReference type="EMBL" id="KE720887">
    <property type="protein sequence ID" value="ERF74183.1"/>
    <property type="molecule type" value="Genomic_DNA"/>
</dbReference>
<dbReference type="Proteomes" id="UP000019373">
    <property type="component" value="Unassembled WGS sequence"/>
</dbReference>
<dbReference type="InterPro" id="IPR046896">
    <property type="entry name" value="Cup1-like_N"/>
</dbReference>
<dbReference type="AlphaFoldDB" id="U1GPG8"/>
<dbReference type="OMA" id="QWRHLFR"/>
<feature type="region of interest" description="Disordered" evidence="1">
    <location>
        <begin position="156"/>
        <end position="176"/>
    </location>
</feature>
<evidence type="ECO:0000313" key="4">
    <source>
        <dbReference type="Proteomes" id="UP000019373"/>
    </source>
</evidence>
<evidence type="ECO:0000256" key="1">
    <source>
        <dbReference type="SAM" id="MobiDB-lite"/>
    </source>
</evidence>
<evidence type="ECO:0000313" key="3">
    <source>
        <dbReference type="EMBL" id="ERF74183.1"/>
    </source>
</evidence>
<proteinExistence type="predicted"/>